<evidence type="ECO:0000313" key="2">
    <source>
        <dbReference type="EMBL" id="NNA42861.1"/>
    </source>
</evidence>
<dbReference type="PANTHER" id="PTHR38831">
    <property type="entry name" value="TYPE II SECRETION SYSTEM PROTEIN K"/>
    <property type="match status" value="1"/>
</dbReference>
<dbReference type="InterPro" id="IPR005628">
    <property type="entry name" value="GspK"/>
</dbReference>
<dbReference type="RefSeq" id="WP_169855178.1">
    <property type="nucleotide sequence ID" value="NZ_JAAQYK010000001.1"/>
</dbReference>
<accession>A0A7Y1PX66</accession>
<keyword evidence="1" id="KW-0812">Transmembrane</keyword>
<dbReference type="PANTHER" id="PTHR38831:SF1">
    <property type="entry name" value="TYPE II SECRETION SYSTEM PROTEIN K-RELATED"/>
    <property type="match status" value="1"/>
</dbReference>
<protein>
    <submittedName>
        <fullName evidence="2">General secretion pathway protein GspK</fullName>
    </submittedName>
</protein>
<organism evidence="2 3">
    <name type="scientific">Pseudomonas lactis</name>
    <dbReference type="NCBI Taxonomy" id="1615674"/>
    <lineage>
        <taxon>Bacteria</taxon>
        <taxon>Pseudomonadati</taxon>
        <taxon>Pseudomonadota</taxon>
        <taxon>Gammaproteobacteria</taxon>
        <taxon>Pseudomonadales</taxon>
        <taxon>Pseudomonadaceae</taxon>
        <taxon>Pseudomonas</taxon>
    </lineage>
</organism>
<gene>
    <name evidence="2" type="ORF">HBO18_01860</name>
</gene>
<comment type="caution">
    <text evidence="2">The sequence shown here is derived from an EMBL/GenBank/DDBJ whole genome shotgun (WGS) entry which is preliminary data.</text>
</comment>
<proteinExistence type="predicted"/>
<feature type="transmembrane region" description="Helical" evidence="1">
    <location>
        <begin position="6"/>
        <end position="27"/>
    </location>
</feature>
<dbReference type="AlphaFoldDB" id="A0A7Y1PX66"/>
<evidence type="ECO:0000256" key="1">
    <source>
        <dbReference type="SAM" id="Phobius"/>
    </source>
</evidence>
<reference evidence="2 3" key="1">
    <citation type="journal article" date="2020" name="Front. Microbiol.">
        <title>Genetic Organization of the aprX-lipA2 Operon Affects the Proteolytic Potential of Pseudomonas Species in Milk.</title>
        <authorList>
            <person name="Maier C."/>
            <person name="Huptas C."/>
            <person name="von Neubeck M."/>
            <person name="Scherer S."/>
            <person name="Wenning M."/>
            <person name="Lucking G."/>
        </authorList>
    </citation>
    <scope>NUCLEOTIDE SEQUENCE [LARGE SCALE GENOMIC DNA]</scope>
    <source>
        <strain evidence="2 3">WS 4997</strain>
    </source>
</reference>
<keyword evidence="1" id="KW-1133">Transmembrane helix</keyword>
<name>A0A7Y1PX66_9PSED</name>
<sequence>MTRQCGAALIMVLWAIALLGLMTGSMVEILRLENRQSAFELQHSRALLAAEAGLALAVEGLLAYPAPRVADGRIYSLPFEQAALSITVSSERGKLDLNLAALDSFARLAHGLGATVEQAQQWSEGLGQQRSTGPLKTLEQLQQLPGMDVRLYDRLLPNITLWSGLTQPDLDVATPELLALLKLSRPKVAIARGPDSVVNVHVLATLNNQVSASLETVIFLSPQGGGPRPYRVLRWKE</sequence>
<dbReference type="EMBL" id="JAAQYK010000001">
    <property type="protein sequence ID" value="NNA42861.1"/>
    <property type="molecule type" value="Genomic_DNA"/>
</dbReference>
<dbReference type="Proteomes" id="UP000583279">
    <property type="component" value="Unassembled WGS sequence"/>
</dbReference>
<dbReference type="GO" id="GO:0009306">
    <property type="term" value="P:protein secretion"/>
    <property type="evidence" value="ECO:0007669"/>
    <property type="project" value="InterPro"/>
</dbReference>
<keyword evidence="1" id="KW-0472">Membrane</keyword>
<dbReference type="GO" id="GO:0016020">
    <property type="term" value="C:membrane"/>
    <property type="evidence" value="ECO:0007669"/>
    <property type="project" value="InterPro"/>
</dbReference>
<evidence type="ECO:0000313" key="3">
    <source>
        <dbReference type="Proteomes" id="UP000583279"/>
    </source>
</evidence>